<proteinExistence type="predicted"/>
<feature type="transmembrane region" description="Helical" evidence="1">
    <location>
        <begin position="102"/>
        <end position="121"/>
    </location>
</feature>
<dbReference type="Proteomes" id="UP000254425">
    <property type="component" value="Chromosome"/>
</dbReference>
<dbReference type="AlphaFoldDB" id="A0A345XW41"/>
<accession>A0A345XW41</accession>
<evidence type="ECO:0000313" key="4">
    <source>
        <dbReference type="Proteomes" id="UP000254425"/>
    </source>
</evidence>
<dbReference type="InterPro" id="IPR046675">
    <property type="entry name" value="DUF6545"/>
</dbReference>
<keyword evidence="1" id="KW-0472">Membrane</keyword>
<protein>
    <recommendedName>
        <fullName evidence="2">DUF6545 domain-containing protein</fullName>
    </recommendedName>
</protein>
<dbReference type="InterPro" id="IPR050039">
    <property type="entry name" value="MAB_1171c-like"/>
</dbReference>
<gene>
    <name evidence="3" type="ORF">DVA86_27775</name>
</gene>
<dbReference type="RefSeq" id="WP_208882350.1">
    <property type="nucleotide sequence ID" value="NZ_CP031320.1"/>
</dbReference>
<name>A0A345XW41_9ACTN</name>
<feature type="transmembrane region" description="Helical" evidence="1">
    <location>
        <begin position="6"/>
        <end position="23"/>
    </location>
</feature>
<feature type="domain" description="DUF6545" evidence="2">
    <location>
        <begin position="247"/>
        <end position="389"/>
    </location>
</feature>
<evidence type="ECO:0000259" key="2">
    <source>
        <dbReference type="Pfam" id="PF20182"/>
    </source>
</evidence>
<keyword evidence="1" id="KW-0812">Transmembrane</keyword>
<sequence>MQQLHPLCFALTTVGFVLLLWPPRRLRTDPALAALCATWGFSALSFAVSLEPVWKALDAALGRPSTGAQIAYGSVVALMACQLVTLAYWSLPREAARARARLSLAAAAMLIATLTVLFFQLTPRSSTPQGFTSAYAHTGTYQAYLTLYNLAYAGGEILLAVGCISVARRTGQVWVARGLRLAAVGAVLTLGYSSVRLAVVLAALGDRRLPAGAESAAWICADGGTVLVLAGWFVPTLAHVVAPQVRAWARAHRDFRRLGPLWSDLCAAVPTIALAPARTAAAETLRLRGISWHLYRRTTEIRDGQWALRHYLEASVRREAEHHRQAAGLTGQELAAAVTADQLRHAVRAFTHHQATGHLTEYADAPFRETTRTPDDEVTALLRIADHYTAAAPKWETPEPYERSDHMLGP</sequence>
<keyword evidence="4" id="KW-1185">Reference proteome</keyword>
<feature type="transmembrane region" description="Helical" evidence="1">
    <location>
        <begin position="179"/>
        <end position="204"/>
    </location>
</feature>
<dbReference type="KEGG" id="sarm:DVA86_27775"/>
<feature type="transmembrane region" description="Helical" evidence="1">
    <location>
        <begin position="30"/>
        <end position="50"/>
    </location>
</feature>
<feature type="transmembrane region" description="Helical" evidence="1">
    <location>
        <begin position="216"/>
        <end position="242"/>
    </location>
</feature>
<dbReference type="Pfam" id="PF20182">
    <property type="entry name" value="DUF6545"/>
    <property type="match status" value="1"/>
</dbReference>
<evidence type="ECO:0000313" key="3">
    <source>
        <dbReference type="EMBL" id="AXK35857.1"/>
    </source>
</evidence>
<dbReference type="NCBIfam" id="NF042915">
    <property type="entry name" value="MAB_1171c_fam"/>
    <property type="match status" value="1"/>
</dbReference>
<feature type="transmembrane region" description="Helical" evidence="1">
    <location>
        <begin position="141"/>
        <end position="167"/>
    </location>
</feature>
<reference evidence="3 4" key="1">
    <citation type="submission" date="2018-07" db="EMBL/GenBank/DDBJ databases">
        <title>Draft genome of the type strain Streptomyces armeniacus ATCC 15676.</title>
        <authorList>
            <person name="Labana P."/>
            <person name="Gosse J.T."/>
            <person name="Boddy C.N."/>
        </authorList>
    </citation>
    <scope>NUCLEOTIDE SEQUENCE [LARGE SCALE GENOMIC DNA]</scope>
    <source>
        <strain evidence="3 4">ATCC 15676</strain>
    </source>
</reference>
<dbReference type="EMBL" id="CP031320">
    <property type="protein sequence ID" value="AXK35857.1"/>
    <property type="molecule type" value="Genomic_DNA"/>
</dbReference>
<feature type="transmembrane region" description="Helical" evidence="1">
    <location>
        <begin position="70"/>
        <end position="90"/>
    </location>
</feature>
<keyword evidence="1" id="KW-1133">Transmembrane helix</keyword>
<organism evidence="3 4">
    <name type="scientific">Streptomyces armeniacus</name>
    <dbReference type="NCBI Taxonomy" id="83291"/>
    <lineage>
        <taxon>Bacteria</taxon>
        <taxon>Bacillati</taxon>
        <taxon>Actinomycetota</taxon>
        <taxon>Actinomycetes</taxon>
        <taxon>Kitasatosporales</taxon>
        <taxon>Streptomycetaceae</taxon>
        <taxon>Streptomyces</taxon>
    </lineage>
</organism>
<evidence type="ECO:0000256" key="1">
    <source>
        <dbReference type="SAM" id="Phobius"/>
    </source>
</evidence>